<gene>
    <name evidence="2" type="ORF">QBE51_05555</name>
</gene>
<reference evidence="2 3" key="1">
    <citation type="submission" date="2023-03" db="EMBL/GenBank/DDBJ databases">
        <title>Novel Species.</title>
        <authorList>
            <person name="Ma S."/>
        </authorList>
    </citation>
    <scope>NUCLEOTIDE SEQUENCE [LARGE SCALE GENOMIC DNA]</scope>
    <source>
        <strain evidence="2 3">LIND6LT2</strain>
    </source>
</reference>
<dbReference type="InterPro" id="IPR015077">
    <property type="entry name" value="DUF1858"/>
</dbReference>
<dbReference type="RefSeq" id="WP_341877951.1">
    <property type="nucleotide sequence ID" value="NZ_CP121687.1"/>
</dbReference>
<organism evidence="2 3">
    <name type="scientific">Defluviitalea saccharophila</name>
    <dbReference type="NCBI Taxonomy" id="879970"/>
    <lineage>
        <taxon>Bacteria</taxon>
        <taxon>Bacillati</taxon>
        <taxon>Bacillota</taxon>
        <taxon>Clostridia</taxon>
        <taxon>Lachnospirales</taxon>
        <taxon>Defluviitaleaceae</taxon>
        <taxon>Defluviitalea</taxon>
    </lineage>
</organism>
<dbReference type="Proteomes" id="UP001486565">
    <property type="component" value="Chromosome"/>
</dbReference>
<dbReference type="InterPro" id="IPR038062">
    <property type="entry name" value="ScdA-like_N_sf"/>
</dbReference>
<evidence type="ECO:0000259" key="1">
    <source>
        <dbReference type="Pfam" id="PF08984"/>
    </source>
</evidence>
<feature type="domain" description="DUF1858" evidence="1">
    <location>
        <begin position="5"/>
        <end position="62"/>
    </location>
</feature>
<evidence type="ECO:0000313" key="3">
    <source>
        <dbReference type="Proteomes" id="UP001486565"/>
    </source>
</evidence>
<dbReference type="EMBL" id="CP121687">
    <property type="protein sequence ID" value="WZL70988.1"/>
    <property type="molecule type" value="Genomic_DNA"/>
</dbReference>
<keyword evidence="3" id="KW-1185">Reference proteome</keyword>
<dbReference type="Gene3D" id="1.10.3910.10">
    <property type="entry name" value="SP0561-like"/>
    <property type="match status" value="1"/>
</dbReference>
<evidence type="ECO:0000313" key="2">
    <source>
        <dbReference type="EMBL" id="WZL70988.1"/>
    </source>
</evidence>
<dbReference type="Pfam" id="PF08984">
    <property type="entry name" value="DUF1858"/>
    <property type="match status" value="1"/>
</dbReference>
<protein>
    <submittedName>
        <fullName evidence="2">DUF1858 domain-containing protein</fullName>
    </submittedName>
</protein>
<dbReference type="SUPFAM" id="SSF140683">
    <property type="entry name" value="SP0561-like"/>
    <property type="match status" value="1"/>
</dbReference>
<sequence>MAKTIDFSKTVYELWEDNPEIIDVMKSLGFDAISNPAMLSTAGRVMTIPKGAAMKGIPLDQIKEEFIRQGYTIKE</sequence>
<name>A0ABZ2YAG2_9FIRM</name>
<accession>A0ABZ2YAG2</accession>
<proteinExistence type="predicted"/>